<name>A0AA35UKT0_METCP</name>
<proteinExistence type="predicted"/>
<evidence type="ECO:0000313" key="1">
    <source>
        <dbReference type="EMBL" id="CAI8812523.1"/>
    </source>
</evidence>
<dbReference type="PROSITE" id="PS51257">
    <property type="entry name" value="PROKAR_LIPOPROTEIN"/>
    <property type="match status" value="1"/>
</dbReference>
<dbReference type="AlphaFoldDB" id="A0AA35UKT0"/>
<reference evidence="1" key="1">
    <citation type="submission" date="2023-03" db="EMBL/GenBank/DDBJ databases">
        <authorList>
            <person name="Pearce D."/>
        </authorList>
    </citation>
    <scope>NUCLEOTIDE SEQUENCE</scope>
    <source>
        <strain evidence="1">Mc</strain>
    </source>
</reference>
<protein>
    <submittedName>
        <fullName evidence="1">Lipoprotein</fullName>
    </submittedName>
</protein>
<keyword evidence="1" id="KW-0449">Lipoprotein</keyword>
<dbReference type="Proteomes" id="UP001158598">
    <property type="component" value="Chromosome"/>
</dbReference>
<evidence type="ECO:0000313" key="2">
    <source>
        <dbReference type="Proteomes" id="UP001158598"/>
    </source>
</evidence>
<organism evidence="1 2">
    <name type="scientific">Methylococcus capsulatus</name>
    <dbReference type="NCBI Taxonomy" id="414"/>
    <lineage>
        <taxon>Bacteria</taxon>
        <taxon>Pseudomonadati</taxon>
        <taxon>Pseudomonadota</taxon>
        <taxon>Gammaproteobacteria</taxon>
        <taxon>Methylococcales</taxon>
        <taxon>Methylococcaceae</taxon>
        <taxon>Methylococcus</taxon>
    </lineage>
</organism>
<sequence length="122" mass="13308">MMKIPASLRRGLLSSLVASVAGCTTIVDRFSGRSESCEILRDGSPATARIVGLADTGITINQNPVAEFVLEVQPDRGPPFEAKTEALIPRLEVPLIQPGRTVPVKYDPQRHDRVALDLWECD</sequence>
<dbReference type="EMBL" id="OX458332">
    <property type="protein sequence ID" value="CAI8812523.1"/>
    <property type="molecule type" value="Genomic_DNA"/>
</dbReference>
<gene>
    <name evidence="1" type="ORF">MCNOR_1782</name>
</gene>
<accession>A0AA35UKT0</accession>